<feature type="compositionally biased region" description="Basic residues" evidence="9">
    <location>
        <begin position="1"/>
        <end position="19"/>
    </location>
</feature>
<feature type="transmembrane region" description="Helical" evidence="10">
    <location>
        <begin position="97"/>
        <end position="116"/>
    </location>
</feature>
<dbReference type="PROSITE" id="PS50253">
    <property type="entry name" value="COX3"/>
    <property type="match status" value="1"/>
</dbReference>
<dbReference type="PANTHER" id="PTHR11403:SF6">
    <property type="entry name" value="NITRIC OXIDE REDUCTASE SUBUNIT E"/>
    <property type="match status" value="1"/>
</dbReference>
<evidence type="ECO:0000256" key="7">
    <source>
        <dbReference type="ARBA" id="ARBA00047816"/>
    </source>
</evidence>
<evidence type="ECO:0000259" key="11">
    <source>
        <dbReference type="PROSITE" id="PS50253"/>
    </source>
</evidence>
<evidence type="ECO:0000256" key="2">
    <source>
        <dbReference type="ARBA" id="ARBA00010581"/>
    </source>
</evidence>
<dbReference type="InterPro" id="IPR024791">
    <property type="entry name" value="Cyt_c/ubiquinol_Oxase_su3"/>
</dbReference>
<dbReference type="SUPFAM" id="SSF81452">
    <property type="entry name" value="Cytochrome c oxidase subunit III-like"/>
    <property type="match status" value="1"/>
</dbReference>
<evidence type="ECO:0000313" key="13">
    <source>
        <dbReference type="Proteomes" id="UP001059836"/>
    </source>
</evidence>
<accession>A0ABX6ILM8</accession>
<name>A0ABX6ILM8_9ACTN</name>
<comment type="similarity">
    <text evidence="2 8">Belongs to the cytochrome c oxidase subunit 3 family.</text>
</comment>
<organism evidence="12 13">
    <name type="scientific">Gordonia pseudamarae</name>
    <dbReference type="NCBI Taxonomy" id="2831662"/>
    <lineage>
        <taxon>Bacteria</taxon>
        <taxon>Bacillati</taxon>
        <taxon>Actinomycetota</taxon>
        <taxon>Actinomycetes</taxon>
        <taxon>Mycobacteriales</taxon>
        <taxon>Gordoniaceae</taxon>
        <taxon>Gordonia</taxon>
    </lineage>
</organism>
<comment type="subcellular location">
    <subcellularLocation>
        <location evidence="8">Cell membrane</location>
        <topology evidence="8">Multi-pass membrane protein</topology>
    </subcellularLocation>
    <subcellularLocation>
        <location evidence="1">Membrane</location>
        <topology evidence="1">Multi-pass membrane protein</topology>
    </subcellularLocation>
</comment>
<evidence type="ECO:0000256" key="5">
    <source>
        <dbReference type="ARBA" id="ARBA00023136"/>
    </source>
</evidence>
<feature type="domain" description="Heme-copper oxidase subunit III family profile" evidence="11">
    <location>
        <begin position="56"/>
        <end position="230"/>
    </location>
</feature>
<evidence type="ECO:0000256" key="10">
    <source>
        <dbReference type="SAM" id="Phobius"/>
    </source>
</evidence>
<protein>
    <recommendedName>
        <fullName evidence="6">Cytochrome aa3 subunit 3</fullName>
    </recommendedName>
</protein>
<keyword evidence="3 8" id="KW-0812">Transmembrane</keyword>
<comment type="catalytic activity">
    <reaction evidence="7">
        <text>4 Fe(II)-[cytochrome c] + O2 + 8 H(+)(in) = 4 Fe(III)-[cytochrome c] + 2 H2O + 4 H(+)(out)</text>
        <dbReference type="Rhea" id="RHEA:11436"/>
        <dbReference type="Rhea" id="RHEA-COMP:10350"/>
        <dbReference type="Rhea" id="RHEA-COMP:14399"/>
        <dbReference type="ChEBI" id="CHEBI:15377"/>
        <dbReference type="ChEBI" id="CHEBI:15378"/>
        <dbReference type="ChEBI" id="CHEBI:15379"/>
        <dbReference type="ChEBI" id="CHEBI:29033"/>
        <dbReference type="ChEBI" id="CHEBI:29034"/>
        <dbReference type="EC" id="7.1.1.9"/>
    </reaction>
</comment>
<evidence type="ECO:0000313" key="12">
    <source>
        <dbReference type="EMBL" id="QHN36690.1"/>
    </source>
</evidence>
<dbReference type="InterPro" id="IPR035973">
    <property type="entry name" value="Cyt_c_oxidase_su3-like_sf"/>
</dbReference>
<dbReference type="InterPro" id="IPR000298">
    <property type="entry name" value="Cyt_c_oxidase-like_su3"/>
</dbReference>
<sequence>MPTGSRSRKPARPRQRRASHNAACRAPGPAAIMTESTTTAATTKTSAPRRLAGVEGLWVFIGVDMTFFLLLFLSFMVGRRDATEEYETARRVLNPTFGGVNTLILLTSSWCVVMAVRAARDKRPEVSRWLPAAAYCGVVFAALKVVEYASKISDGLTPATNDFFMYYFVLTGFHLMHVVAGTVMLLVFWNMTRRNTLSSNRFLALESGAVFWHMVDMLWIILFPLLYLMR</sequence>
<dbReference type="Proteomes" id="UP001059836">
    <property type="component" value="Chromosome"/>
</dbReference>
<dbReference type="InterPro" id="IPR013833">
    <property type="entry name" value="Cyt_c_oxidase_su3_a-hlx"/>
</dbReference>
<evidence type="ECO:0000256" key="8">
    <source>
        <dbReference type="RuleBase" id="RU003376"/>
    </source>
</evidence>
<dbReference type="PANTHER" id="PTHR11403">
    <property type="entry name" value="CYTOCHROME C OXIDASE SUBUNIT III"/>
    <property type="match status" value="1"/>
</dbReference>
<proteinExistence type="inferred from homology"/>
<keyword evidence="4 10" id="KW-1133">Transmembrane helix</keyword>
<dbReference type="Pfam" id="PF00510">
    <property type="entry name" value="COX3"/>
    <property type="match status" value="1"/>
</dbReference>
<keyword evidence="5 10" id="KW-0472">Membrane</keyword>
<keyword evidence="13" id="KW-1185">Reference proteome</keyword>
<reference evidence="12" key="1">
    <citation type="journal article" date="2021" name="Nat. Microbiol.">
        <title>Cocultivation of an ultrasmall environmental parasitic bacterium with lytic ability against bacteria associated with wastewater foams.</title>
        <authorList>
            <person name="Batinovic S."/>
            <person name="Rose J.J.A."/>
            <person name="Ratcliffe J."/>
            <person name="Seviour R.J."/>
            <person name="Petrovski S."/>
        </authorList>
    </citation>
    <scope>NUCLEOTIDE SEQUENCE</scope>
    <source>
        <strain evidence="12">CON9</strain>
    </source>
</reference>
<evidence type="ECO:0000256" key="9">
    <source>
        <dbReference type="SAM" id="MobiDB-lite"/>
    </source>
</evidence>
<evidence type="ECO:0000256" key="6">
    <source>
        <dbReference type="ARBA" id="ARBA00031400"/>
    </source>
</evidence>
<feature type="transmembrane region" description="Helical" evidence="10">
    <location>
        <begin position="210"/>
        <end position="229"/>
    </location>
</feature>
<evidence type="ECO:0000256" key="3">
    <source>
        <dbReference type="ARBA" id="ARBA00022692"/>
    </source>
</evidence>
<feature type="transmembrane region" description="Helical" evidence="10">
    <location>
        <begin position="57"/>
        <end position="77"/>
    </location>
</feature>
<dbReference type="EMBL" id="CP045809">
    <property type="protein sequence ID" value="QHN36690.1"/>
    <property type="molecule type" value="Genomic_DNA"/>
</dbReference>
<dbReference type="Gene3D" id="1.20.120.80">
    <property type="entry name" value="Cytochrome c oxidase, subunit III, four-helix bundle"/>
    <property type="match status" value="1"/>
</dbReference>
<evidence type="ECO:0000256" key="1">
    <source>
        <dbReference type="ARBA" id="ARBA00004141"/>
    </source>
</evidence>
<feature type="transmembrane region" description="Helical" evidence="10">
    <location>
        <begin position="128"/>
        <end position="146"/>
    </location>
</feature>
<feature type="region of interest" description="Disordered" evidence="9">
    <location>
        <begin position="1"/>
        <end position="25"/>
    </location>
</feature>
<feature type="transmembrane region" description="Helical" evidence="10">
    <location>
        <begin position="166"/>
        <end position="189"/>
    </location>
</feature>
<gene>
    <name evidence="12" type="ORF">GII31_19080</name>
</gene>
<evidence type="ECO:0000256" key="4">
    <source>
        <dbReference type="ARBA" id="ARBA00022989"/>
    </source>
</evidence>